<dbReference type="EMBL" id="BKCJ010584848">
    <property type="protein sequence ID" value="GFB24866.1"/>
    <property type="molecule type" value="Genomic_DNA"/>
</dbReference>
<evidence type="ECO:0000313" key="1">
    <source>
        <dbReference type="EMBL" id="GFB24866.1"/>
    </source>
</evidence>
<name>A0A699L9P3_TANCI</name>
<comment type="caution">
    <text evidence="1">The sequence shown here is derived from an EMBL/GenBank/DDBJ whole genome shotgun (WGS) entry which is preliminary data.</text>
</comment>
<feature type="non-terminal residue" evidence="1">
    <location>
        <position position="159"/>
    </location>
</feature>
<reference evidence="1" key="1">
    <citation type="journal article" date="2019" name="Sci. Rep.">
        <title>Draft genome of Tanacetum cinerariifolium, the natural source of mosquito coil.</title>
        <authorList>
            <person name="Yamashiro T."/>
            <person name="Shiraishi A."/>
            <person name="Satake H."/>
            <person name="Nakayama K."/>
        </authorList>
    </citation>
    <scope>NUCLEOTIDE SEQUENCE</scope>
</reference>
<organism evidence="1">
    <name type="scientific">Tanacetum cinerariifolium</name>
    <name type="common">Dalmatian daisy</name>
    <name type="synonym">Chrysanthemum cinerariifolium</name>
    <dbReference type="NCBI Taxonomy" id="118510"/>
    <lineage>
        <taxon>Eukaryota</taxon>
        <taxon>Viridiplantae</taxon>
        <taxon>Streptophyta</taxon>
        <taxon>Embryophyta</taxon>
        <taxon>Tracheophyta</taxon>
        <taxon>Spermatophyta</taxon>
        <taxon>Magnoliopsida</taxon>
        <taxon>eudicotyledons</taxon>
        <taxon>Gunneridae</taxon>
        <taxon>Pentapetalae</taxon>
        <taxon>asterids</taxon>
        <taxon>campanulids</taxon>
        <taxon>Asterales</taxon>
        <taxon>Asteraceae</taxon>
        <taxon>Asteroideae</taxon>
        <taxon>Anthemideae</taxon>
        <taxon>Anthemidinae</taxon>
        <taxon>Tanacetum</taxon>
    </lineage>
</organism>
<gene>
    <name evidence="1" type="ORF">Tci_696837</name>
</gene>
<sequence length="159" mass="17799">MKLWEAVKEPELTSLGNITFEELYGHADESPFNTEYGIKFIGKEADDDESKHAKELSMEDEGAADDVIDESVDMANNQDANLDTSAAKPTDSNPFADVFEENLRELLSDTLKNILPQLLEESVKKALPKFDKRAKKTIKAEVPNLILKPLNKEFNALNT</sequence>
<protein>
    <submittedName>
        <fullName evidence="1">Uncharacterized protein</fullName>
    </submittedName>
</protein>
<proteinExistence type="predicted"/>
<accession>A0A699L9P3</accession>
<dbReference type="AlphaFoldDB" id="A0A699L9P3"/>